<evidence type="ECO:0000313" key="3">
    <source>
        <dbReference type="Proteomes" id="UP001550850"/>
    </source>
</evidence>
<gene>
    <name evidence="2" type="ORF">AB0E65_26465</name>
</gene>
<organism evidence="2 3">
    <name type="scientific">Streptomyces fragilis</name>
    <dbReference type="NCBI Taxonomy" id="67301"/>
    <lineage>
        <taxon>Bacteria</taxon>
        <taxon>Bacillati</taxon>
        <taxon>Actinomycetota</taxon>
        <taxon>Actinomycetes</taxon>
        <taxon>Kitasatosporales</taxon>
        <taxon>Streptomycetaceae</taxon>
        <taxon>Streptomyces</taxon>
    </lineage>
</organism>
<keyword evidence="1" id="KW-0732">Signal</keyword>
<feature type="chain" id="PRO_5046711154" description="PknH-like extracellular domain-containing protein" evidence="1">
    <location>
        <begin position="26"/>
        <end position="199"/>
    </location>
</feature>
<dbReference type="Proteomes" id="UP001550850">
    <property type="component" value="Unassembled WGS sequence"/>
</dbReference>
<protein>
    <recommendedName>
        <fullName evidence="4">PknH-like extracellular domain-containing protein</fullName>
    </recommendedName>
</protein>
<comment type="caution">
    <text evidence="2">The sequence shown here is derived from an EMBL/GenBank/DDBJ whole genome shotgun (WGS) entry which is preliminary data.</text>
</comment>
<dbReference type="EMBL" id="JBEZUR010000067">
    <property type="protein sequence ID" value="MEU3557724.1"/>
    <property type="molecule type" value="Genomic_DNA"/>
</dbReference>
<feature type="signal peptide" evidence="1">
    <location>
        <begin position="1"/>
        <end position="25"/>
    </location>
</feature>
<keyword evidence="3" id="KW-1185">Reference proteome</keyword>
<evidence type="ECO:0000256" key="1">
    <source>
        <dbReference type="SAM" id="SignalP"/>
    </source>
</evidence>
<reference evidence="2 3" key="1">
    <citation type="submission" date="2024-06" db="EMBL/GenBank/DDBJ databases">
        <title>The Natural Products Discovery Center: Release of the First 8490 Sequenced Strains for Exploring Actinobacteria Biosynthetic Diversity.</title>
        <authorList>
            <person name="Kalkreuter E."/>
            <person name="Kautsar S.A."/>
            <person name="Yang D."/>
            <person name="Bader C.D."/>
            <person name="Teijaro C.N."/>
            <person name="Fluegel L."/>
            <person name="Davis C.M."/>
            <person name="Simpson J.R."/>
            <person name="Lauterbach L."/>
            <person name="Steele A.D."/>
            <person name="Gui C."/>
            <person name="Meng S."/>
            <person name="Li G."/>
            <person name="Viehrig K."/>
            <person name="Ye F."/>
            <person name="Su P."/>
            <person name="Kiefer A.F."/>
            <person name="Nichols A."/>
            <person name="Cepeda A.J."/>
            <person name="Yan W."/>
            <person name="Fan B."/>
            <person name="Jiang Y."/>
            <person name="Adhikari A."/>
            <person name="Zheng C.-J."/>
            <person name="Schuster L."/>
            <person name="Cowan T.M."/>
            <person name="Smanski M.J."/>
            <person name="Chevrette M.G."/>
            <person name="De Carvalho L.P.S."/>
            <person name="Shen B."/>
        </authorList>
    </citation>
    <scope>NUCLEOTIDE SEQUENCE [LARGE SCALE GENOMIC DNA]</scope>
    <source>
        <strain evidence="2 3">NPDC038104</strain>
    </source>
</reference>
<evidence type="ECO:0008006" key="4">
    <source>
        <dbReference type="Google" id="ProtNLM"/>
    </source>
</evidence>
<evidence type="ECO:0000313" key="2">
    <source>
        <dbReference type="EMBL" id="MEU3557724.1"/>
    </source>
</evidence>
<dbReference type="RefSeq" id="WP_108953064.1">
    <property type="nucleotide sequence ID" value="NZ_BEVZ01000002.1"/>
</dbReference>
<proteinExistence type="predicted"/>
<accession>A0ABV2YQB4</accession>
<sequence length="199" mass="21277">MRRSTAAVVTATAIALTLPATTATAATAASTPGFLAPADLPPHPSSDWYAGAVTAGVPDPVPFCYGQALPGATSRYREFWTDLDAGARQVTVVEKDRASAKGLAELLRRSVKQCAARTEAQYPDVDAEVRDLGRVNVEEGARLYAVQVTTAYTRDIHLFSVGRDDRTVTVVQWGQMGRFKDAPVAAFRATARTSVAKLH</sequence>
<name>A0ABV2YQB4_9ACTN</name>